<organism evidence="7">
    <name type="scientific">Hafnia alvei</name>
    <dbReference type="NCBI Taxonomy" id="569"/>
    <lineage>
        <taxon>Bacteria</taxon>
        <taxon>Pseudomonadati</taxon>
        <taxon>Pseudomonadota</taxon>
        <taxon>Gammaproteobacteria</taxon>
        <taxon>Enterobacterales</taxon>
        <taxon>Hafniaceae</taxon>
        <taxon>Hafnia</taxon>
    </lineage>
</organism>
<feature type="transmembrane region" description="Helical" evidence="6">
    <location>
        <begin position="223"/>
        <end position="244"/>
    </location>
</feature>
<accession>A0A172X0B4</accession>
<feature type="transmembrane region" description="Helical" evidence="6">
    <location>
        <begin position="256"/>
        <end position="280"/>
    </location>
</feature>
<dbReference type="PANTHER" id="PTHR30250:SF30">
    <property type="entry name" value="LIPID III FLIPPASE"/>
    <property type="match status" value="1"/>
</dbReference>
<keyword evidence="2" id="KW-1003">Cell membrane</keyword>
<name>A0A172X0B4_HAFAL</name>
<dbReference type="PANTHER" id="PTHR30250">
    <property type="entry name" value="PST FAMILY PREDICTED COLANIC ACID TRANSPORTER"/>
    <property type="match status" value="1"/>
</dbReference>
<feature type="transmembrane region" description="Helical" evidence="6">
    <location>
        <begin position="338"/>
        <end position="359"/>
    </location>
</feature>
<dbReference type="InterPro" id="IPR044550">
    <property type="entry name" value="WzxE"/>
</dbReference>
<dbReference type="GO" id="GO:0009246">
    <property type="term" value="P:enterobacterial common antigen biosynthetic process"/>
    <property type="evidence" value="ECO:0007669"/>
    <property type="project" value="InterPro"/>
</dbReference>
<proteinExistence type="predicted"/>
<feature type="transmembrane region" description="Helical" evidence="6">
    <location>
        <begin position="395"/>
        <end position="414"/>
    </location>
</feature>
<reference evidence="7" key="1">
    <citation type="journal article" date="2016" name="PLoS ONE">
        <title>Genetic Diversity of O-Antigens in Hafnia alvei and the Development of a Suspension Array for Serotype Detection.</title>
        <authorList>
            <person name="Duan Z."/>
            <person name="Niedziela T."/>
            <person name="Lugowski C."/>
            <person name="Cao B."/>
            <person name="Wang T."/>
            <person name="Xu L."/>
            <person name="Yang B."/>
            <person name="Liu B."/>
            <person name="Wang L."/>
        </authorList>
    </citation>
    <scope>NUCLEOTIDE SEQUENCE</scope>
    <source>
        <strain evidence="7">PCM1211</strain>
    </source>
</reference>
<dbReference type="CDD" id="cd13125">
    <property type="entry name" value="MATE_like_10"/>
    <property type="match status" value="1"/>
</dbReference>
<evidence type="ECO:0000256" key="6">
    <source>
        <dbReference type="SAM" id="Phobius"/>
    </source>
</evidence>
<feature type="transmembrane region" description="Helical" evidence="6">
    <location>
        <begin position="151"/>
        <end position="173"/>
    </location>
</feature>
<sequence length="422" mass="47119">MAKLNFAQVTILSGIVTFLRLICGLLVSKVVAVYTGPSGLAALGQLQNFVTFVNGFISSQVSQGVNRYTAENKDDYEAAAVFWRAALKLSAVASAVIITIGVLLSTKLSIWLFDNKDFYWLVILALLVVPLNVANSLFLGVLNGLSDYKRYFIANVLAIISSLVSMSVLVYFYGLTGALISAALNNALAGFWLITLLFRQRWFRLNYWLGPAERKKMLEMRNYFFMGVVGAFTGPISLITVRYILTNQLSIEDAGYWQAVSKISEAYLAVLTTALTVYYFPKTASAKTKSDYLNVLKKGCVVVVPMAIIMSVSIYFLRDVIIAILFSKDFHRANVLFFYQNIGDVLRITSWLFATILLAKGYFKTNAILEIAFSSLFPLLTYLFINYFGLASASLAYMLNYGVYLIVVIFIYTMHLRRISDG</sequence>
<keyword evidence="4 6" id="KW-1133">Transmembrane helix</keyword>
<feature type="transmembrane region" description="Helical" evidence="6">
    <location>
        <begin position="301"/>
        <end position="326"/>
    </location>
</feature>
<feature type="transmembrane region" description="Helical" evidence="6">
    <location>
        <begin position="118"/>
        <end position="139"/>
    </location>
</feature>
<protein>
    <submittedName>
        <fullName evidence="7">Lipid III flippase</fullName>
    </submittedName>
</protein>
<dbReference type="EMBL" id="KX117088">
    <property type="protein sequence ID" value="ANF30055.1"/>
    <property type="molecule type" value="Genomic_DNA"/>
</dbReference>
<feature type="transmembrane region" description="Helical" evidence="6">
    <location>
        <begin position="91"/>
        <end position="112"/>
    </location>
</feature>
<evidence type="ECO:0000256" key="3">
    <source>
        <dbReference type="ARBA" id="ARBA00022692"/>
    </source>
</evidence>
<feature type="transmembrane region" description="Helical" evidence="6">
    <location>
        <begin position="371"/>
        <end position="389"/>
    </location>
</feature>
<dbReference type="InterPro" id="IPR050833">
    <property type="entry name" value="Poly_Biosynth_Transport"/>
</dbReference>
<feature type="transmembrane region" description="Helical" evidence="6">
    <location>
        <begin position="179"/>
        <end position="198"/>
    </location>
</feature>
<keyword evidence="5 6" id="KW-0472">Membrane</keyword>
<evidence type="ECO:0000256" key="2">
    <source>
        <dbReference type="ARBA" id="ARBA00022475"/>
    </source>
</evidence>
<comment type="subcellular location">
    <subcellularLocation>
        <location evidence="1">Cell membrane</location>
        <topology evidence="1">Multi-pass membrane protein</topology>
    </subcellularLocation>
</comment>
<gene>
    <name evidence="7" type="primary">wzxE</name>
</gene>
<dbReference type="AlphaFoldDB" id="A0A172X0B4"/>
<dbReference type="GO" id="GO:0005886">
    <property type="term" value="C:plasma membrane"/>
    <property type="evidence" value="ECO:0007669"/>
    <property type="project" value="UniProtKB-SubCell"/>
</dbReference>
<evidence type="ECO:0000256" key="1">
    <source>
        <dbReference type="ARBA" id="ARBA00004651"/>
    </source>
</evidence>
<dbReference type="Pfam" id="PF01943">
    <property type="entry name" value="Polysacc_synt"/>
    <property type="match status" value="1"/>
</dbReference>
<evidence type="ECO:0000256" key="4">
    <source>
        <dbReference type="ARBA" id="ARBA00022989"/>
    </source>
</evidence>
<feature type="transmembrane region" description="Helical" evidence="6">
    <location>
        <begin position="6"/>
        <end position="27"/>
    </location>
</feature>
<evidence type="ECO:0000256" key="5">
    <source>
        <dbReference type="ARBA" id="ARBA00023136"/>
    </source>
</evidence>
<dbReference type="InterPro" id="IPR002797">
    <property type="entry name" value="Polysacc_synth"/>
</dbReference>
<keyword evidence="3 6" id="KW-0812">Transmembrane</keyword>
<evidence type="ECO:0000313" key="7">
    <source>
        <dbReference type="EMBL" id="ANF30055.1"/>
    </source>
</evidence>